<dbReference type="VEuPathDB" id="FungiDB:LELG_01527"/>
<keyword evidence="5" id="KW-0963">Cytoplasm</keyword>
<evidence type="ECO:0000256" key="7">
    <source>
        <dbReference type="SAM" id="MobiDB-lite"/>
    </source>
</evidence>
<comment type="subcellular location">
    <subcellularLocation>
        <location evidence="2">Cytoplasm</location>
    </subcellularLocation>
</comment>
<evidence type="ECO:0000313" key="9">
    <source>
        <dbReference type="Proteomes" id="UP000001996"/>
    </source>
</evidence>
<dbReference type="AlphaFoldDB" id="A5DVZ1"/>
<dbReference type="HOGENOM" id="CLU_141728_0_0_1"/>
<feature type="region of interest" description="Disordered" evidence="7">
    <location>
        <begin position="1"/>
        <end position="57"/>
    </location>
</feature>
<name>A5DVZ1_LODEL</name>
<dbReference type="EMBL" id="CH981525">
    <property type="protein sequence ID" value="EDK43349.1"/>
    <property type="molecule type" value="Genomic_DNA"/>
</dbReference>
<dbReference type="GeneID" id="5234001"/>
<dbReference type="eggNOG" id="ENOG502S5Q7">
    <property type="taxonomic scope" value="Eukaryota"/>
</dbReference>
<dbReference type="InterPro" id="IPR034455">
    <property type="entry name" value="CNL1"/>
</dbReference>
<evidence type="ECO:0000256" key="5">
    <source>
        <dbReference type="ARBA" id="ARBA00022490"/>
    </source>
</evidence>
<evidence type="ECO:0000256" key="3">
    <source>
        <dbReference type="ARBA" id="ARBA00007289"/>
    </source>
</evidence>
<dbReference type="Proteomes" id="UP000001996">
    <property type="component" value="Unassembled WGS sequence"/>
</dbReference>
<reference evidence="8 9" key="1">
    <citation type="journal article" date="2009" name="Nature">
        <title>Evolution of pathogenicity and sexual reproduction in eight Candida genomes.</title>
        <authorList>
            <person name="Butler G."/>
            <person name="Rasmussen M.D."/>
            <person name="Lin M.F."/>
            <person name="Santos M.A."/>
            <person name="Sakthikumar S."/>
            <person name="Munro C.A."/>
            <person name="Rheinbay E."/>
            <person name="Grabherr M."/>
            <person name="Forche A."/>
            <person name="Reedy J.L."/>
            <person name="Agrafioti I."/>
            <person name="Arnaud M.B."/>
            <person name="Bates S."/>
            <person name="Brown A.J."/>
            <person name="Brunke S."/>
            <person name="Costanzo M.C."/>
            <person name="Fitzpatrick D.A."/>
            <person name="de Groot P.W."/>
            <person name="Harris D."/>
            <person name="Hoyer L.L."/>
            <person name="Hube B."/>
            <person name="Klis F.M."/>
            <person name="Kodira C."/>
            <person name="Lennard N."/>
            <person name="Logue M.E."/>
            <person name="Martin R."/>
            <person name="Neiman A.M."/>
            <person name="Nikolaou E."/>
            <person name="Quail M.A."/>
            <person name="Quinn J."/>
            <person name="Santos M.C."/>
            <person name="Schmitzberger F.F."/>
            <person name="Sherlock G."/>
            <person name="Shah P."/>
            <person name="Silverstein K.A."/>
            <person name="Skrzypek M.S."/>
            <person name="Soll D."/>
            <person name="Staggs R."/>
            <person name="Stansfield I."/>
            <person name="Stumpf M.P."/>
            <person name="Sudbery P.E."/>
            <person name="Srikantha T."/>
            <person name="Zeng Q."/>
            <person name="Berman J."/>
            <person name="Berriman M."/>
            <person name="Heitman J."/>
            <person name="Gow N.A."/>
            <person name="Lorenz M.C."/>
            <person name="Birren B.W."/>
            <person name="Kellis M."/>
            <person name="Cuomo C.A."/>
        </authorList>
    </citation>
    <scope>NUCLEOTIDE SEQUENCE [LARGE SCALE GENOMIC DNA]</scope>
    <source>
        <strain evidence="9">ATCC 11503 / BCRC 21390 / CBS 2605 / JCM 1781 / NBRC 1676 / NRRL YB-4239</strain>
    </source>
</reference>
<dbReference type="FunCoup" id="A5DVZ1">
    <property type="interactions" value="13"/>
</dbReference>
<dbReference type="PANTHER" id="PTHR39145:SF1">
    <property type="entry name" value="BIOGENESIS OF LYSOSOME-RELATED ORGANELLES COMPLEX 1 SUBUNIT CNL1"/>
    <property type="match status" value="1"/>
</dbReference>
<evidence type="ECO:0000256" key="6">
    <source>
        <dbReference type="ARBA" id="ARBA00029995"/>
    </source>
</evidence>
<dbReference type="InParanoid" id="A5DVZ1"/>
<accession>A5DVZ1</accession>
<gene>
    <name evidence="8" type="ORF">LELG_01527</name>
</gene>
<dbReference type="GO" id="GO:0031083">
    <property type="term" value="C:BLOC-1 complex"/>
    <property type="evidence" value="ECO:0007669"/>
    <property type="project" value="InterPro"/>
</dbReference>
<evidence type="ECO:0000256" key="2">
    <source>
        <dbReference type="ARBA" id="ARBA00004496"/>
    </source>
</evidence>
<dbReference type="OMA" id="HFDMLDQ"/>
<evidence type="ECO:0000313" key="8">
    <source>
        <dbReference type="EMBL" id="EDK43349.1"/>
    </source>
</evidence>
<dbReference type="KEGG" id="lel:PVL30_001497"/>
<comment type="function">
    <text evidence="1">Component of the biogenesis of lysosome-related organelles complex-1 (BLOC-1), a complex that is involved in endosomal cargo sorting.</text>
</comment>
<feature type="compositionally biased region" description="Polar residues" evidence="7">
    <location>
        <begin position="10"/>
        <end position="20"/>
    </location>
</feature>
<protein>
    <recommendedName>
        <fullName evidence="4">Biogenesis of lysosome-related organelles complex 1 subunit CNL1</fullName>
    </recommendedName>
    <alternativeName>
        <fullName evidence="6">CNO-like protein 1</fullName>
    </alternativeName>
</protein>
<dbReference type="GO" id="GO:0005737">
    <property type="term" value="C:cytoplasm"/>
    <property type="evidence" value="ECO:0007669"/>
    <property type="project" value="UniProtKB-SubCell"/>
</dbReference>
<sequence>MLECVHENGSIHSSNSNVKCGNNHKDAHNDIQSDQSSNRNNPTSPTNTQLPADEPDPLELKKLSLSYDYLTYKIKDHIKTLTDQTYAAVLEKQELINKDYIEGQLDLSQKYEQISQLIQTCNDLELDFMKIDQLEIFVEDFAKRLDVLEAQFSDLSTHQAR</sequence>
<evidence type="ECO:0000256" key="4">
    <source>
        <dbReference type="ARBA" id="ARBA00014971"/>
    </source>
</evidence>
<comment type="similarity">
    <text evidence="3">Belongs to the BLOC1S4 family.</text>
</comment>
<organism evidence="8 9">
    <name type="scientific">Lodderomyces elongisporus (strain ATCC 11503 / CBS 2605 / JCM 1781 / NBRC 1676 / NRRL YB-4239)</name>
    <name type="common">Yeast</name>
    <name type="synonym">Saccharomyces elongisporus</name>
    <dbReference type="NCBI Taxonomy" id="379508"/>
    <lineage>
        <taxon>Eukaryota</taxon>
        <taxon>Fungi</taxon>
        <taxon>Dikarya</taxon>
        <taxon>Ascomycota</taxon>
        <taxon>Saccharomycotina</taxon>
        <taxon>Pichiomycetes</taxon>
        <taxon>Debaryomycetaceae</taxon>
        <taxon>Candida/Lodderomyces clade</taxon>
        <taxon>Lodderomyces</taxon>
    </lineage>
</organism>
<keyword evidence="9" id="KW-1185">Reference proteome</keyword>
<evidence type="ECO:0000256" key="1">
    <source>
        <dbReference type="ARBA" id="ARBA00003807"/>
    </source>
</evidence>
<proteinExistence type="inferred from homology"/>
<dbReference type="PANTHER" id="PTHR39145">
    <property type="entry name" value="BIOGENESIS OF LYSOSOME-RELATED ORGANELLES COMPLEX 1 SUBUNIT CNL1"/>
    <property type="match status" value="1"/>
</dbReference>
<dbReference type="OrthoDB" id="5424991at2759"/>
<dbReference type="GO" id="GO:0007032">
    <property type="term" value="P:endosome organization"/>
    <property type="evidence" value="ECO:0007669"/>
    <property type="project" value="TreeGrafter"/>
</dbReference>
<feature type="compositionally biased region" description="Low complexity" evidence="7">
    <location>
        <begin position="36"/>
        <end position="48"/>
    </location>
</feature>